<evidence type="ECO:0000313" key="2">
    <source>
        <dbReference type="Proteomes" id="UP000279994"/>
    </source>
</evidence>
<name>A0A3N0GJY5_9ACTN</name>
<reference evidence="1 2" key="1">
    <citation type="submission" date="2018-11" db="EMBL/GenBank/DDBJ databases">
        <authorList>
            <person name="Li F."/>
        </authorList>
    </citation>
    <scope>NUCLEOTIDE SEQUENCE [LARGE SCALE GENOMIC DNA]</scope>
    <source>
        <strain evidence="1 2">Gsoil 818</strain>
    </source>
</reference>
<dbReference type="EMBL" id="RJSF01000044">
    <property type="protein sequence ID" value="RNM12773.1"/>
    <property type="molecule type" value="Genomic_DNA"/>
</dbReference>
<proteinExistence type="predicted"/>
<organism evidence="1 2">
    <name type="scientific">Nocardioides pocheonensis</name>
    <dbReference type="NCBI Taxonomy" id="661485"/>
    <lineage>
        <taxon>Bacteria</taxon>
        <taxon>Bacillati</taxon>
        <taxon>Actinomycetota</taxon>
        <taxon>Actinomycetes</taxon>
        <taxon>Propionibacteriales</taxon>
        <taxon>Nocardioidaceae</taxon>
        <taxon>Nocardioides</taxon>
    </lineage>
</organism>
<dbReference type="RefSeq" id="WP_123224536.1">
    <property type="nucleotide sequence ID" value="NZ_RJSF01000044.1"/>
</dbReference>
<sequence length="199" mass="21327">MRLDRSVALGLLAPGVLGLALLGPAGSASAGILVHRDPAGDVARSPVGSNVYAPDPAQVAGDIVATRVVHARLAIWIQIRFRELVDRGNGNFHLIGIKTPWRARTIELDALPGHWEGTTTMTDAHGRVVDCAVTHRISYERNRVMLRVPRMCLGTPRWVRVGIRSTVAGATFAYADDARAAGIASGLQSALVYGRRIPL</sequence>
<evidence type="ECO:0000313" key="1">
    <source>
        <dbReference type="EMBL" id="RNM12773.1"/>
    </source>
</evidence>
<dbReference type="OrthoDB" id="3790986at2"/>
<keyword evidence="2" id="KW-1185">Reference proteome</keyword>
<dbReference type="Proteomes" id="UP000279994">
    <property type="component" value="Unassembled WGS sequence"/>
</dbReference>
<comment type="caution">
    <text evidence="1">The sequence shown here is derived from an EMBL/GenBank/DDBJ whole genome shotgun (WGS) entry which is preliminary data.</text>
</comment>
<dbReference type="AlphaFoldDB" id="A0A3N0GJY5"/>
<protein>
    <submittedName>
        <fullName evidence="1">Uncharacterized protein</fullName>
    </submittedName>
</protein>
<gene>
    <name evidence="1" type="ORF">EFL26_19535</name>
</gene>
<accession>A0A3N0GJY5</accession>